<organism evidence="1">
    <name type="scientific">Sesamum latifolium</name>
    <dbReference type="NCBI Taxonomy" id="2727402"/>
    <lineage>
        <taxon>Eukaryota</taxon>
        <taxon>Viridiplantae</taxon>
        <taxon>Streptophyta</taxon>
        <taxon>Embryophyta</taxon>
        <taxon>Tracheophyta</taxon>
        <taxon>Spermatophyta</taxon>
        <taxon>Magnoliopsida</taxon>
        <taxon>eudicotyledons</taxon>
        <taxon>Gunneridae</taxon>
        <taxon>Pentapetalae</taxon>
        <taxon>asterids</taxon>
        <taxon>lamiids</taxon>
        <taxon>Lamiales</taxon>
        <taxon>Pedaliaceae</taxon>
        <taxon>Sesamum</taxon>
    </lineage>
</organism>
<evidence type="ECO:0008006" key="2">
    <source>
        <dbReference type="Google" id="ProtNLM"/>
    </source>
</evidence>
<name>A0AAW2TK62_9LAMI</name>
<reference evidence="1" key="1">
    <citation type="submission" date="2020-06" db="EMBL/GenBank/DDBJ databases">
        <authorList>
            <person name="Li T."/>
            <person name="Hu X."/>
            <person name="Zhang T."/>
            <person name="Song X."/>
            <person name="Zhang H."/>
            <person name="Dai N."/>
            <person name="Sheng W."/>
            <person name="Hou X."/>
            <person name="Wei L."/>
        </authorList>
    </citation>
    <scope>NUCLEOTIDE SEQUENCE</scope>
    <source>
        <strain evidence="1">KEN1</strain>
        <tissue evidence="1">Leaf</tissue>
    </source>
</reference>
<evidence type="ECO:0000313" key="1">
    <source>
        <dbReference type="EMBL" id="KAL0405328.1"/>
    </source>
</evidence>
<gene>
    <name evidence="1" type="ORF">Slati_3846700</name>
</gene>
<comment type="caution">
    <text evidence="1">The sequence shown here is derived from an EMBL/GenBank/DDBJ whole genome shotgun (WGS) entry which is preliminary data.</text>
</comment>
<proteinExistence type="predicted"/>
<protein>
    <recommendedName>
        <fullName evidence="2">Reverse transcriptase domain-containing protein</fullName>
    </recommendedName>
</protein>
<dbReference type="AlphaFoldDB" id="A0AAW2TK62"/>
<accession>A0AAW2TK62</accession>
<reference evidence="1" key="2">
    <citation type="journal article" date="2024" name="Plant">
        <title>Genomic evolution and insights into agronomic trait innovations of Sesamum species.</title>
        <authorList>
            <person name="Miao H."/>
            <person name="Wang L."/>
            <person name="Qu L."/>
            <person name="Liu H."/>
            <person name="Sun Y."/>
            <person name="Le M."/>
            <person name="Wang Q."/>
            <person name="Wei S."/>
            <person name="Zheng Y."/>
            <person name="Lin W."/>
            <person name="Duan Y."/>
            <person name="Cao H."/>
            <person name="Xiong S."/>
            <person name="Wang X."/>
            <person name="Wei L."/>
            <person name="Li C."/>
            <person name="Ma Q."/>
            <person name="Ju M."/>
            <person name="Zhao R."/>
            <person name="Li G."/>
            <person name="Mu C."/>
            <person name="Tian Q."/>
            <person name="Mei H."/>
            <person name="Zhang T."/>
            <person name="Gao T."/>
            <person name="Zhang H."/>
        </authorList>
    </citation>
    <scope>NUCLEOTIDE SEQUENCE</scope>
    <source>
        <strain evidence="1">KEN1</strain>
    </source>
</reference>
<dbReference type="EMBL" id="JACGWN010000014">
    <property type="protein sequence ID" value="KAL0405328.1"/>
    <property type="molecule type" value="Genomic_DNA"/>
</dbReference>
<sequence length="173" mass="19185">MEELLGCLESLVTTAMNDELTKPFTPEEITQALKQMHPLKSPGPDEAFSGLIRKAEKEGAIQGVAVSRSTHTVSHILFAEDTLIFCQATKEVLTRLQLILTSFEAASGLKINKHKSAMVFSKNVEEGVRFELVQVLGVVVVAKHDKYLGLPSVMGRSKKEMFEGIKERMWKIA</sequence>